<gene>
    <name evidence="6" type="ORF">OsJ_29652</name>
</gene>
<dbReference type="InterPro" id="IPR013094">
    <property type="entry name" value="AB_hydrolase_3"/>
</dbReference>
<sequence length="408" mass="44008">MATASGGVTQASVMAEAAVWLLEQLPSIMVAKIKRQIGGLSLLAKLGLLLLALLLLLAAILLLVFLLPRHHRRPLPPGSPPVNASDPDNIVAFDFSPFLILYKSGRVHRMDGTDRVPAGVDEATGVTSKDVVIDRSTGVGARMYLPPAKGAGKKDLAGALPVLVFFHGGAFVIESAFTAKYHDYLNKVTAKARVVAVSVDYRLAPEHPVPTAYDDSWQALNWVAKNGRSGPEPWLRDRGNMSRLFLAGDSAGANIAHNMAMRAGKDGGQLEGGVAITGILLLDPYFWGKNPVGAETTDPARRRQYEATWSFICDGKYGIDDPLVDPLSMPAPEWRKLACSRVAVTVSDLDDFKERGKAYAAALRDSGWGGEVEEYETAGEVHVYFLDKPSSPKSAKELTFVAGYLSHE</sequence>
<proteinExistence type="inferred from homology"/>
<evidence type="ECO:0000256" key="2">
    <source>
        <dbReference type="ARBA" id="ARBA00022801"/>
    </source>
</evidence>
<feature type="active site" evidence="3">
    <location>
        <position position="250"/>
    </location>
</feature>
<dbReference type="SUPFAM" id="SSF53474">
    <property type="entry name" value="alpha/beta-Hydrolases"/>
    <property type="match status" value="1"/>
</dbReference>
<dbReference type="Proteomes" id="UP000007752">
    <property type="component" value="Chromosome 9"/>
</dbReference>
<evidence type="ECO:0000313" key="6">
    <source>
        <dbReference type="EMBL" id="EAZ45013.1"/>
    </source>
</evidence>
<comment type="similarity">
    <text evidence="1">Belongs to the 'GDXG' lipolytic enzyme family.</text>
</comment>
<dbReference type="InterPro" id="IPR029058">
    <property type="entry name" value="AB_hydrolase_fold"/>
</dbReference>
<dbReference type="InterPro" id="IPR002168">
    <property type="entry name" value="Lipase_GDXG_HIS_AS"/>
</dbReference>
<keyword evidence="4" id="KW-0472">Membrane</keyword>
<dbReference type="Gene3D" id="3.40.50.1820">
    <property type="entry name" value="alpha/beta hydrolase"/>
    <property type="match status" value="1"/>
</dbReference>
<dbReference type="PROSITE" id="PS01174">
    <property type="entry name" value="LIPASE_GDXG_SER"/>
    <property type="match status" value="1"/>
</dbReference>
<dbReference type="AlphaFoldDB" id="A3BZM4"/>
<evidence type="ECO:0000256" key="1">
    <source>
        <dbReference type="ARBA" id="ARBA00010515"/>
    </source>
</evidence>
<protein>
    <recommendedName>
        <fullName evidence="5">Alpha/beta hydrolase fold-3 domain-containing protein</fullName>
    </recommendedName>
</protein>
<dbReference type="PROSITE" id="PS01173">
    <property type="entry name" value="LIPASE_GDXG_HIS"/>
    <property type="match status" value="1"/>
</dbReference>
<organism evidence="6">
    <name type="scientific">Oryza sativa subsp. japonica</name>
    <name type="common">Rice</name>
    <dbReference type="NCBI Taxonomy" id="39947"/>
    <lineage>
        <taxon>Eukaryota</taxon>
        <taxon>Viridiplantae</taxon>
        <taxon>Streptophyta</taxon>
        <taxon>Embryophyta</taxon>
        <taxon>Tracheophyta</taxon>
        <taxon>Spermatophyta</taxon>
        <taxon>Magnoliopsida</taxon>
        <taxon>Liliopsida</taxon>
        <taxon>Poales</taxon>
        <taxon>Poaceae</taxon>
        <taxon>BOP clade</taxon>
        <taxon>Oryzoideae</taxon>
        <taxon>Oryzeae</taxon>
        <taxon>Oryzinae</taxon>
        <taxon>Oryza</taxon>
        <taxon>Oryza sativa</taxon>
    </lineage>
</organism>
<dbReference type="InterPro" id="IPR033140">
    <property type="entry name" value="Lipase_GDXG_put_SER_AS"/>
</dbReference>
<evidence type="ECO:0000256" key="4">
    <source>
        <dbReference type="SAM" id="Phobius"/>
    </source>
</evidence>
<keyword evidence="4" id="KW-1133">Transmembrane helix</keyword>
<accession>A3BZM4</accession>
<name>A3BZM4_ORYSJ</name>
<dbReference type="PANTHER" id="PTHR23024:SF418">
    <property type="entry name" value="OS09G0462100 PROTEIN"/>
    <property type="match status" value="1"/>
</dbReference>
<keyword evidence="2" id="KW-0378">Hydrolase</keyword>
<evidence type="ECO:0000259" key="5">
    <source>
        <dbReference type="Pfam" id="PF07859"/>
    </source>
</evidence>
<dbReference type="PANTHER" id="PTHR23024">
    <property type="entry name" value="ARYLACETAMIDE DEACETYLASE"/>
    <property type="match status" value="1"/>
</dbReference>
<feature type="domain" description="Alpha/beta hydrolase fold-3" evidence="5">
    <location>
        <begin position="163"/>
        <end position="385"/>
    </location>
</feature>
<dbReference type="Pfam" id="PF07859">
    <property type="entry name" value="Abhydrolase_3"/>
    <property type="match status" value="1"/>
</dbReference>
<dbReference type="GO" id="GO:0016787">
    <property type="term" value="F:hydrolase activity"/>
    <property type="evidence" value="ECO:0007669"/>
    <property type="project" value="UniProtKB-KW"/>
</dbReference>
<evidence type="ECO:0000256" key="3">
    <source>
        <dbReference type="PROSITE-ProRule" id="PRU10038"/>
    </source>
</evidence>
<feature type="transmembrane region" description="Helical" evidence="4">
    <location>
        <begin position="42"/>
        <end position="67"/>
    </location>
</feature>
<reference evidence="6" key="1">
    <citation type="journal article" date="2005" name="PLoS Biol.">
        <title>The genomes of Oryza sativa: a history of duplications.</title>
        <authorList>
            <person name="Yu J."/>
            <person name="Wang J."/>
            <person name="Lin W."/>
            <person name="Li S."/>
            <person name="Li H."/>
            <person name="Zhou J."/>
            <person name="Ni P."/>
            <person name="Dong W."/>
            <person name="Hu S."/>
            <person name="Zeng C."/>
            <person name="Zhang J."/>
            <person name="Zhang Y."/>
            <person name="Li R."/>
            <person name="Xu Z."/>
            <person name="Li S."/>
            <person name="Li X."/>
            <person name="Zheng H."/>
            <person name="Cong L."/>
            <person name="Lin L."/>
            <person name="Yin J."/>
            <person name="Geng J."/>
            <person name="Li G."/>
            <person name="Shi J."/>
            <person name="Liu J."/>
            <person name="Lv H."/>
            <person name="Li J."/>
            <person name="Wang J."/>
            <person name="Deng Y."/>
            <person name="Ran L."/>
            <person name="Shi X."/>
            <person name="Wang X."/>
            <person name="Wu Q."/>
            <person name="Li C."/>
            <person name="Ren X."/>
            <person name="Wang J."/>
            <person name="Wang X."/>
            <person name="Li D."/>
            <person name="Liu D."/>
            <person name="Zhang X."/>
            <person name="Ji Z."/>
            <person name="Zhao W."/>
            <person name="Sun Y."/>
            <person name="Zhang Z."/>
            <person name="Bao J."/>
            <person name="Han Y."/>
            <person name="Dong L."/>
            <person name="Ji J."/>
            <person name="Chen P."/>
            <person name="Wu S."/>
            <person name="Liu J."/>
            <person name="Xiao Y."/>
            <person name="Bu D."/>
            <person name="Tan J."/>
            <person name="Yang L."/>
            <person name="Ye C."/>
            <person name="Zhang J."/>
            <person name="Xu J."/>
            <person name="Zhou Y."/>
            <person name="Yu Y."/>
            <person name="Zhang B."/>
            <person name="Zhuang S."/>
            <person name="Wei H."/>
            <person name="Liu B."/>
            <person name="Lei M."/>
            <person name="Yu H."/>
            <person name="Li Y."/>
            <person name="Xu H."/>
            <person name="Wei S."/>
            <person name="He X."/>
            <person name="Fang L."/>
            <person name="Zhang Z."/>
            <person name="Zhang Y."/>
            <person name="Huang X."/>
            <person name="Su Z."/>
            <person name="Tong W."/>
            <person name="Li J."/>
            <person name="Tong Z."/>
            <person name="Li S."/>
            <person name="Ye J."/>
            <person name="Wang L."/>
            <person name="Fang L."/>
            <person name="Lei T."/>
            <person name="Chen C."/>
            <person name="Chen H."/>
            <person name="Xu Z."/>
            <person name="Li H."/>
            <person name="Huang H."/>
            <person name="Zhang F."/>
            <person name="Xu H."/>
            <person name="Li N."/>
            <person name="Zhao C."/>
            <person name="Li S."/>
            <person name="Dong L."/>
            <person name="Huang Y."/>
            <person name="Li L."/>
            <person name="Xi Y."/>
            <person name="Qi Q."/>
            <person name="Li W."/>
            <person name="Zhang B."/>
            <person name="Hu W."/>
            <person name="Zhang Y."/>
            <person name="Tian X."/>
            <person name="Jiao Y."/>
            <person name="Liang X."/>
            <person name="Jin J."/>
            <person name="Gao L."/>
            <person name="Zheng W."/>
            <person name="Hao B."/>
            <person name="Liu S."/>
            <person name="Wang W."/>
            <person name="Yuan L."/>
            <person name="Cao M."/>
            <person name="McDermott J."/>
            <person name="Samudrala R."/>
            <person name="Wang J."/>
            <person name="Wong G.K."/>
            <person name="Yang H."/>
        </authorList>
    </citation>
    <scope>NUCLEOTIDE SEQUENCE [LARGE SCALE GENOMIC DNA]</scope>
</reference>
<dbReference type="InterPro" id="IPR050466">
    <property type="entry name" value="Carboxylest/Gibb_receptor"/>
</dbReference>
<reference evidence="6" key="2">
    <citation type="submission" date="2008-12" db="EMBL/GenBank/DDBJ databases">
        <title>Improved gene annotation of the rice (Oryza sativa) genomes.</title>
        <authorList>
            <person name="Wang J."/>
            <person name="Li R."/>
            <person name="Fan W."/>
            <person name="Huang Q."/>
            <person name="Zhang J."/>
            <person name="Zhou Y."/>
            <person name="Hu Y."/>
            <person name="Zi S."/>
            <person name="Li J."/>
            <person name="Ni P."/>
            <person name="Zheng H."/>
            <person name="Zhang Y."/>
            <person name="Zhao M."/>
            <person name="Hao Q."/>
            <person name="McDermott J."/>
            <person name="Samudrala R."/>
            <person name="Kristiansen K."/>
            <person name="Wong G.K.-S."/>
        </authorList>
    </citation>
    <scope>NUCLEOTIDE SEQUENCE</scope>
</reference>
<keyword evidence="4" id="KW-0812">Transmembrane</keyword>
<dbReference type="EMBL" id="CM000146">
    <property type="protein sequence ID" value="EAZ45013.1"/>
    <property type="molecule type" value="Genomic_DNA"/>
</dbReference>